<dbReference type="PANTHER" id="PTHR43646:SF2">
    <property type="entry name" value="GLYCOSYLTRANSFERASE 2-LIKE DOMAIN-CONTAINING PROTEIN"/>
    <property type="match status" value="1"/>
</dbReference>
<evidence type="ECO:0000256" key="1">
    <source>
        <dbReference type="ARBA" id="ARBA00004236"/>
    </source>
</evidence>
<dbReference type="InterPro" id="IPR001173">
    <property type="entry name" value="Glyco_trans_2-like"/>
</dbReference>
<dbReference type="PANTHER" id="PTHR43646">
    <property type="entry name" value="GLYCOSYLTRANSFERASE"/>
    <property type="match status" value="1"/>
</dbReference>
<keyword evidence="2" id="KW-1003">Cell membrane</keyword>
<keyword evidence="4 12" id="KW-0808">Transferase</keyword>
<dbReference type="GO" id="GO:0005886">
    <property type="term" value="C:plasma membrane"/>
    <property type="evidence" value="ECO:0007669"/>
    <property type="project" value="UniProtKB-SubCell"/>
</dbReference>
<keyword evidence="10" id="KW-0812">Transmembrane</keyword>
<feature type="transmembrane region" description="Helical" evidence="10">
    <location>
        <begin position="122"/>
        <end position="143"/>
    </location>
</feature>
<dbReference type="CDD" id="cd00761">
    <property type="entry name" value="Glyco_tranf_GTA_type"/>
    <property type="match status" value="1"/>
</dbReference>
<dbReference type="Pfam" id="PF00535">
    <property type="entry name" value="Glycos_transf_2"/>
    <property type="match status" value="1"/>
</dbReference>
<evidence type="ECO:0000256" key="8">
    <source>
        <dbReference type="ARBA" id="ARBA00038120"/>
    </source>
</evidence>
<dbReference type="SUPFAM" id="SSF53448">
    <property type="entry name" value="Nucleotide-diphospho-sugar transferases"/>
    <property type="match status" value="1"/>
</dbReference>
<sequence>MTTISVVIPCYNDAAFLENCLAALARQHRAADEVIVVDNASTDASAEVALAGGARVVRAPQRGIWPAAAAGYDAASGDVIARLDADSVPPADWLARIESALAESPRTDMVTGPGDFYDCSPLVAWLGGTFYIGGYFFWTLFWLGHRPVFGSNFAMRREVWLEARLRVHRDRDDIHDDLDLSLNLSPVVKVRYDPTLRVAISGRPFETWSGFARRARWGGRTFLLDWPADNPWRRHATRSAMRLHRAGIKRVQRSRIGR</sequence>
<evidence type="ECO:0000313" key="12">
    <source>
        <dbReference type="EMBL" id="TFC83149.1"/>
    </source>
</evidence>
<gene>
    <name evidence="12" type="ORF">E3T23_02935</name>
</gene>
<evidence type="ECO:0000256" key="6">
    <source>
        <dbReference type="ARBA" id="ARBA00037281"/>
    </source>
</evidence>
<evidence type="ECO:0000256" key="5">
    <source>
        <dbReference type="ARBA" id="ARBA00023136"/>
    </source>
</evidence>
<dbReference type="OrthoDB" id="5243838at2"/>
<organism evidence="12 13">
    <name type="scientific">Cryobacterium cheniae</name>
    <dbReference type="NCBI Taxonomy" id="1259262"/>
    <lineage>
        <taxon>Bacteria</taxon>
        <taxon>Bacillati</taxon>
        <taxon>Actinomycetota</taxon>
        <taxon>Actinomycetes</taxon>
        <taxon>Micrococcales</taxon>
        <taxon>Microbacteriaceae</taxon>
        <taxon>Cryobacterium</taxon>
    </lineage>
</organism>
<evidence type="ECO:0000259" key="11">
    <source>
        <dbReference type="Pfam" id="PF00535"/>
    </source>
</evidence>
<reference evidence="12 13" key="1">
    <citation type="submission" date="2019-03" db="EMBL/GenBank/DDBJ databases">
        <title>Genomics of glacier-inhabiting Cryobacterium strains.</title>
        <authorList>
            <person name="Liu Q."/>
            <person name="Xin Y.-H."/>
        </authorList>
    </citation>
    <scope>NUCLEOTIDE SEQUENCE [LARGE SCALE GENOMIC DNA]</scope>
    <source>
        <strain evidence="12 13">TMT2-48-2</strain>
    </source>
</reference>
<protein>
    <recommendedName>
        <fullName evidence="9">4,4'-diaponeurosporenoate glycosyltransferase</fullName>
    </recommendedName>
</protein>
<dbReference type="EMBL" id="SOGN01000017">
    <property type="protein sequence ID" value="TFC83149.1"/>
    <property type="molecule type" value="Genomic_DNA"/>
</dbReference>
<keyword evidence="10" id="KW-1133">Transmembrane helix</keyword>
<keyword evidence="5 10" id="KW-0472">Membrane</keyword>
<keyword evidence="13" id="KW-1185">Reference proteome</keyword>
<accession>A0A4R8XX44</accession>
<evidence type="ECO:0000256" key="3">
    <source>
        <dbReference type="ARBA" id="ARBA00022676"/>
    </source>
</evidence>
<dbReference type="InterPro" id="IPR029044">
    <property type="entry name" value="Nucleotide-diphossugar_trans"/>
</dbReference>
<dbReference type="GO" id="GO:0016757">
    <property type="term" value="F:glycosyltransferase activity"/>
    <property type="evidence" value="ECO:0007669"/>
    <property type="project" value="UniProtKB-KW"/>
</dbReference>
<comment type="subcellular location">
    <subcellularLocation>
        <location evidence="1">Cell membrane</location>
    </subcellularLocation>
</comment>
<feature type="domain" description="Glycosyltransferase 2-like" evidence="11">
    <location>
        <begin position="5"/>
        <end position="159"/>
    </location>
</feature>
<comment type="similarity">
    <text evidence="8">Belongs to the glycosyltransferase 2 family. CrtQ subfamily.</text>
</comment>
<dbReference type="Proteomes" id="UP000298433">
    <property type="component" value="Unassembled WGS sequence"/>
</dbReference>
<evidence type="ECO:0000256" key="10">
    <source>
        <dbReference type="SAM" id="Phobius"/>
    </source>
</evidence>
<dbReference type="AlphaFoldDB" id="A0A4R8XX44"/>
<proteinExistence type="inferred from homology"/>
<keyword evidence="3" id="KW-0328">Glycosyltransferase</keyword>
<comment type="function">
    <text evidence="6">Catalyzes the glycosylation of 4,4'-diaponeurosporenoate, i.e. the esterification of glucose at the C1'' position with the carboxyl group of 4,4'-diaponeurosporenic acid, to form glycosyl-4,4'-diaponeurosporenoate. This is a step in the biosynthesis of staphyloxanthin, an orange pigment present in most staphylococci strains.</text>
</comment>
<evidence type="ECO:0000256" key="4">
    <source>
        <dbReference type="ARBA" id="ARBA00022679"/>
    </source>
</evidence>
<evidence type="ECO:0000313" key="13">
    <source>
        <dbReference type="Proteomes" id="UP000298433"/>
    </source>
</evidence>
<evidence type="ECO:0000256" key="7">
    <source>
        <dbReference type="ARBA" id="ARBA00037904"/>
    </source>
</evidence>
<dbReference type="RefSeq" id="WP_134368919.1">
    <property type="nucleotide sequence ID" value="NZ_SOGN01000017.1"/>
</dbReference>
<comment type="pathway">
    <text evidence="7">Carotenoid biosynthesis; staphyloxanthin biosynthesis; staphyloxanthin from farnesyl diphosphate: step 4/5.</text>
</comment>
<evidence type="ECO:0000256" key="2">
    <source>
        <dbReference type="ARBA" id="ARBA00022475"/>
    </source>
</evidence>
<evidence type="ECO:0000256" key="9">
    <source>
        <dbReference type="ARBA" id="ARBA00040345"/>
    </source>
</evidence>
<comment type="caution">
    <text evidence="12">The sequence shown here is derived from an EMBL/GenBank/DDBJ whole genome shotgun (WGS) entry which is preliminary data.</text>
</comment>
<dbReference type="Gene3D" id="3.90.550.10">
    <property type="entry name" value="Spore Coat Polysaccharide Biosynthesis Protein SpsA, Chain A"/>
    <property type="match status" value="1"/>
</dbReference>
<name>A0A4R8XX44_9MICO</name>